<dbReference type="PANTHER" id="PTHR45745">
    <property type="entry name" value="PHOSPHOMANNOMUTASE 45A"/>
    <property type="match status" value="1"/>
</dbReference>
<gene>
    <name evidence="12" type="primary">pgm</name>
    <name evidence="12" type="ORF">HMPREF0397_0204</name>
</gene>
<evidence type="ECO:0000259" key="9">
    <source>
        <dbReference type="Pfam" id="PF02878"/>
    </source>
</evidence>
<reference evidence="12 13" key="1">
    <citation type="submission" date="2010-04" db="EMBL/GenBank/DDBJ databases">
        <authorList>
            <person name="Qin X."/>
            <person name="Bachman B."/>
            <person name="Battles P."/>
            <person name="Bell A."/>
            <person name="Bess C."/>
            <person name="Bickham C."/>
            <person name="Chaboub L."/>
            <person name="Chen D."/>
            <person name="Coyle M."/>
            <person name="Deiros D.R."/>
            <person name="Dinh H."/>
            <person name="Forbes L."/>
            <person name="Fowler G."/>
            <person name="Francisco L."/>
            <person name="Fu Q."/>
            <person name="Gubbala S."/>
            <person name="Hale W."/>
            <person name="Han Y."/>
            <person name="Hemphill L."/>
            <person name="Highlander S.K."/>
            <person name="Hirani K."/>
            <person name="Hogues M."/>
            <person name="Jackson L."/>
            <person name="Jakkamsetti A."/>
            <person name="Javaid M."/>
            <person name="Jiang H."/>
            <person name="Korchina V."/>
            <person name="Kovar C."/>
            <person name="Lara F."/>
            <person name="Lee S."/>
            <person name="Mata R."/>
            <person name="Mathew T."/>
            <person name="Moen C."/>
            <person name="Morales K."/>
            <person name="Munidasa M."/>
            <person name="Nazareth L."/>
            <person name="Ngo R."/>
            <person name="Nguyen L."/>
            <person name="Okwuonu G."/>
            <person name="Ongeri F."/>
            <person name="Patil S."/>
            <person name="Petrosino J."/>
            <person name="Pham C."/>
            <person name="Pham P."/>
            <person name="Pu L.-L."/>
            <person name="Puazo M."/>
            <person name="Raj R."/>
            <person name="Reid J."/>
            <person name="Rouhana J."/>
            <person name="Saada N."/>
            <person name="Shang Y."/>
            <person name="Simmons D."/>
            <person name="Thornton R."/>
            <person name="Warren J."/>
            <person name="Weissenberger G."/>
            <person name="Zhang J."/>
            <person name="Zhang L."/>
            <person name="Zhou C."/>
            <person name="Zhu D."/>
            <person name="Muzny D."/>
            <person name="Worley K."/>
            <person name="Gibbs R."/>
        </authorList>
    </citation>
    <scope>NUCLEOTIDE SEQUENCE [LARGE SCALE GENOMIC DNA]</scope>
    <source>
        <strain evidence="13">ATCC 23726 / VPI 4351</strain>
    </source>
</reference>
<dbReference type="Pfam" id="PF02880">
    <property type="entry name" value="PGM_PMM_III"/>
    <property type="match status" value="1"/>
</dbReference>
<dbReference type="AlphaFoldDB" id="D5RAG9"/>
<accession>D5RAG9</accession>
<name>D5RAG9_FUSN2</name>
<dbReference type="InterPro" id="IPR005846">
    <property type="entry name" value="A-D-PHexomutase_a/b/a-III"/>
</dbReference>
<feature type="domain" description="Alpha-D-phosphohexomutase alpha/beta/alpha" evidence="11">
    <location>
        <begin position="342"/>
        <end position="462"/>
    </location>
</feature>
<dbReference type="GO" id="GO:0006166">
    <property type="term" value="P:purine ribonucleoside salvage"/>
    <property type="evidence" value="ECO:0007669"/>
    <property type="project" value="TreeGrafter"/>
</dbReference>
<evidence type="ECO:0000256" key="2">
    <source>
        <dbReference type="ARBA" id="ARBA00010231"/>
    </source>
</evidence>
<dbReference type="InterPro" id="IPR016055">
    <property type="entry name" value="A-D-PHexomutase_a/b/a-I/II/III"/>
</dbReference>
<dbReference type="Proteomes" id="UP000003643">
    <property type="component" value="Unassembled WGS sequence"/>
</dbReference>
<dbReference type="InterPro" id="IPR005843">
    <property type="entry name" value="A-D-PHexomutase_C"/>
</dbReference>
<dbReference type="PROSITE" id="PS00710">
    <property type="entry name" value="PGM_PMM"/>
    <property type="match status" value="1"/>
</dbReference>
<dbReference type="InterPro" id="IPR005844">
    <property type="entry name" value="A-D-PHexomutase_a/b/a-I"/>
</dbReference>
<evidence type="ECO:0000256" key="4">
    <source>
        <dbReference type="ARBA" id="ARBA00022723"/>
    </source>
</evidence>
<keyword evidence="3" id="KW-0597">Phosphoprotein</keyword>
<evidence type="ECO:0000259" key="8">
    <source>
        <dbReference type="Pfam" id="PF00408"/>
    </source>
</evidence>
<dbReference type="GO" id="GO:0004614">
    <property type="term" value="F:phosphoglucomutase activity"/>
    <property type="evidence" value="ECO:0007669"/>
    <property type="project" value="UniProtKB-EC"/>
</dbReference>
<evidence type="ECO:0000256" key="7">
    <source>
        <dbReference type="RuleBase" id="RU004326"/>
    </source>
</evidence>
<dbReference type="InterPro" id="IPR036900">
    <property type="entry name" value="A-D-PHexomutase_C_sf"/>
</dbReference>
<evidence type="ECO:0000256" key="3">
    <source>
        <dbReference type="ARBA" id="ARBA00022553"/>
    </source>
</evidence>
<evidence type="ECO:0000259" key="10">
    <source>
        <dbReference type="Pfam" id="PF02879"/>
    </source>
</evidence>
<dbReference type="EC" id="5.4.2.2" evidence="12"/>
<feature type="domain" description="Alpha-D-phosphohexomutase alpha/beta/alpha" evidence="10">
    <location>
        <begin position="227"/>
        <end position="336"/>
    </location>
</feature>
<evidence type="ECO:0000256" key="1">
    <source>
        <dbReference type="ARBA" id="ARBA00001946"/>
    </source>
</evidence>
<evidence type="ECO:0000313" key="12">
    <source>
        <dbReference type="EMBL" id="EFG96062.1"/>
    </source>
</evidence>
<protein>
    <submittedName>
        <fullName evidence="12">Phosphoglucomutase/phosphomannomutase, alpha/beta/alpha domain II</fullName>
        <ecNumber evidence="12">5.4.2.2</ecNumber>
    </submittedName>
</protein>
<dbReference type="Gene3D" id="3.30.310.50">
    <property type="entry name" value="Alpha-D-phosphohexomutase, C-terminal domain"/>
    <property type="match status" value="1"/>
</dbReference>
<dbReference type="Gene3D" id="3.40.120.10">
    <property type="entry name" value="Alpha-D-Glucose-1,6-Bisphosphate, subunit A, domain 3"/>
    <property type="match status" value="3"/>
</dbReference>
<dbReference type="GO" id="GO:0008973">
    <property type="term" value="F:phosphopentomutase activity"/>
    <property type="evidence" value="ECO:0007669"/>
    <property type="project" value="TreeGrafter"/>
</dbReference>
<feature type="domain" description="Alpha-D-phosphohexomutase C-terminal" evidence="8">
    <location>
        <begin position="485"/>
        <end position="564"/>
    </location>
</feature>
<feature type="domain" description="Alpha-D-phosphohexomutase alpha/beta/alpha" evidence="9">
    <location>
        <begin position="60"/>
        <end position="197"/>
    </location>
</feature>
<keyword evidence="5 7" id="KW-0460">Magnesium</keyword>
<evidence type="ECO:0000256" key="6">
    <source>
        <dbReference type="ARBA" id="ARBA00023235"/>
    </source>
</evidence>
<comment type="caution">
    <text evidence="12">The sequence shown here is derived from an EMBL/GenBank/DDBJ whole genome shotgun (WGS) entry which is preliminary data.</text>
</comment>
<dbReference type="Pfam" id="PF00408">
    <property type="entry name" value="PGM_PMM_IV"/>
    <property type="match status" value="1"/>
</dbReference>
<comment type="similarity">
    <text evidence="2 7">Belongs to the phosphohexose mutase family.</text>
</comment>
<evidence type="ECO:0000313" key="13">
    <source>
        <dbReference type="Proteomes" id="UP000003643"/>
    </source>
</evidence>
<dbReference type="GO" id="GO:0005975">
    <property type="term" value="P:carbohydrate metabolic process"/>
    <property type="evidence" value="ECO:0007669"/>
    <property type="project" value="InterPro"/>
</dbReference>
<dbReference type="GO" id="GO:0000287">
    <property type="term" value="F:magnesium ion binding"/>
    <property type="evidence" value="ECO:0007669"/>
    <property type="project" value="InterPro"/>
</dbReference>
<dbReference type="SUPFAM" id="SSF53738">
    <property type="entry name" value="Phosphoglucomutase, first 3 domains"/>
    <property type="match status" value="3"/>
</dbReference>
<dbReference type="InterPro" id="IPR005841">
    <property type="entry name" value="Alpha-D-phosphohexomutase_SF"/>
</dbReference>
<evidence type="ECO:0000256" key="5">
    <source>
        <dbReference type="ARBA" id="ARBA00022842"/>
    </source>
</evidence>
<dbReference type="Pfam" id="PF02878">
    <property type="entry name" value="PGM_PMM_I"/>
    <property type="match status" value="1"/>
</dbReference>
<dbReference type="SUPFAM" id="SSF55957">
    <property type="entry name" value="Phosphoglucomutase, C-terminal domain"/>
    <property type="match status" value="1"/>
</dbReference>
<dbReference type="CDD" id="cd05799">
    <property type="entry name" value="PGM2"/>
    <property type="match status" value="1"/>
</dbReference>
<dbReference type="PANTHER" id="PTHR45745:SF1">
    <property type="entry name" value="PHOSPHOGLUCOMUTASE 2B-RELATED"/>
    <property type="match status" value="1"/>
</dbReference>
<dbReference type="InterPro" id="IPR016066">
    <property type="entry name" value="A-D-PHexomutase_CS"/>
</dbReference>
<evidence type="ECO:0000259" key="11">
    <source>
        <dbReference type="Pfam" id="PF02880"/>
    </source>
</evidence>
<keyword evidence="6 12" id="KW-0413">Isomerase</keyword>
<dbReference type="PRINTS" id="PR00509">
    <property type="entry name" value="PGMPMM"/>
</dbReference>
<dbReference type="EMBL" id="ADVK01000010">
    <property type="protein sequence ID" value="EFG96062.1"/>
    <property type="molecule type" value="Genomic_DNA"/>
</dbReference>
<sequence length="580" mass="65342">MEEYSKDNLNKYTNGDDNMFLDEYKKWLDSNMLSASEKEELKNIANDEKEIESRFYTDLSFGTAGMRGVRGIGRNRMNKYNIRKATQGLANYIIKATGEVGKQKGVAIAYDSRLDSVENALNTAMTLAGNGIKVYLFDGVRSTPELSFAVRELKAQAGIMITASHNPKEYNGYKVYWEDGAQIVDPQATGIVSSVEAVNIFNDIKLMEEKEAIDKGLLVYVGEKLDDRYIEEVKKNAINPNVENKDKVKFVYSPLHGVAARPVERVLKEMGYTNVYPVKEQEKPDGNFPTCDYANPEDTTVFKLSIELADKVGAKICIANDPDGDRVGLAVLDNDGKWFFPNGNQIGILFAEYILNYKKDIPKNGTMITTVVSTPLLDTIVKKNGKKALRVLTGFKYIGEKIRQFENKELDGTFLFGFEEAIGYLVGTHVRDKDAVVASMIIAEMATTFENNGSSIYNEIIKIYEKYGWRLETTVPITKKGKDGLEEIQKIMKSMRVKSHTEIAGVKVKEYRDYQKGVENLPKADVIQMVLEDETYLTVRPSGTEPKIKFYISVVDSDKKVAEEKLAKIKKEFINYAENL</sequence>
<dbReference type="Pfam" id="PF02879">
    <property type="entry name" value="PGM_PMM_II"/>
    <property type="match status" value="1"/>
</dbReference>
<proteinExistence type="inferred from homology"/>
<dbReference type="InterPro" id="IPR005845">
    <property type="entry name" value="A-D-PHexomutase_a/b/a-II"/>
</dbReference>
<comment type="cofactor">
    <cofactor evidence="1">
        <name>Mg(2+)</name>
        <dbReference type="ChEBI" id="CHEBI:18420"/>
    </cofactor>
</comment>
<organism evidence="12 13">
    <name type="scientific">Fusobacterium nucleatum subsp. nucleatum (strain ATCC 23726 / VPI 4351)</name>
    <dbReference type="NCBI Taxonomy" id="525283"/>
    <lineage>
        <taxon>Bacteria</taxon>
        <taxon>Fusobacteriati</taxon>
        <taxon>Fusobacteriota</taxon>
        <taxon>Fusobacteriia</taxon>
        <taxon>Fusobacteriales</taxon>
        <taxon>Fusobacteriaceae</taxon>
        <taxon>Fusobacterium</taxon>
    </lineage>
</organism>
<keyword evidence="4 7" id="KW-0479">Metal-binding</keyword>